<accession>A0ABT8BQ03</accession>
<dbReference type="InterPro" id="IPR010398">
    <property type="entry name" value="DUF997"/>
</dbReference>
<protein>
    <submittedName>
        <fullName evidence="2">YhdT family protein</fullName>
    </submittedName>
</protein>
<evidence type="ECO:0000313" key="2">
    <source>
        <dbReference type="EMBL" id="MDN3608818.1"/>
    </source>
</evidence>
<dbReference type="PANTHER" id="PTHR39174">
    <property type="entry name" value="INNER MEMBRANE PROTEIN-RELATED"/>
    <property type="match status" value="1"/>
</dbReference>
<proteinExistence type="predicted"/>
<keyword evidence="1" id="KW-1133">Transmembrane helix</keyword>
<keyword evidence="1" id="KW-0472">Membrane</keyword>
<dbReference type="RefSeq" id="WP_170883778.1">
    <property type="nucleotide sequence ID" value="NZ_JABEYA020000025.1"/>
</dbReference>
<feature type="transmembrane region" description="Helical" evidence="1">
    <location>
        <begin position="49"/>
        <end position="75"/>
    </location>
</feature>
<evidence type="ECO:0000256" key="1">
    <source>
        <dbReference type="SAM" id="Phobius"/>
    </source>
</evidence>
<comment type="caution">
    <text evidence="2">The sequence shown here is derived from an EMBL/GenBank/DDBJ whole genome shotgun (WGS) entry which is preliminary data.</text>
</comment>
<dbReference type="EMBL" id="JAUFQC010000001">
    <property type="protein sequence ID" value="MDN3608818.1"/>
    <property type="molecule type" value="Genomic_DNA"/>
</dbReference>
<evidence type="ECO:0000313" key="4">
    <source>
        <dbReference type="Proteomes" id="UP001238540"/>
    </source>
</evidence>
<keyword evidence="1" id="KW-0812">Transmembrane</keyword>
<dbReference type="EMBL" id="JAUFQC010000010">
    <property type="protein sequence ID" value="MDN3611099.1"/>
    <property type="molecule type" value="Genomic_DNA"/>
</dbReference>
<reference evidence="2" key="1">
    <citation type="journal article" date="2014" name="Int. J. Syst. Evol. Microbiol.">
        <title>Complete genome of a new Firmicutes species belonging to the dominant human colonic microbiota ('Ruminococcus bicirculans') reveals two chromosomes and a selective capacity to utilize plant glucans.</title>
        <authorList>
            <consortium name="NISC Comparative Sequencing Program"/>
            <person name="Wegmann U."/>
            <person name="Louis P."/>
            <person name="Goesmann A."/>
            <person name="Henrissat B."/>
            <person name="Duncan S.H."/>
            <person name="Flint H.J."/>
        </authorList>
    </citation>
    <scope>NUCLEOTIDE SEQUENCE</scope>
    <source>
        <strain evidence="2">CECT 7398</strain>
    </source>
</reference>
<organism evidence="2 4">
    <name type="scientific">Vibrio ostreicida</name>
    <dbReference type="NCBI Taxonomy" id="526588"/>
    <lineage>
        <taxon>Bacteria</taxon>
        <taxon>Pseudomonadati</taxon>
        <taxon>Pseudomonadota</taxon>
        <taxon>Gammaproteobacteria</taxon>
        <taxon>Vibrionales</taxon>
        <taxon>Vibrionaceae</taxon>
        <taxon>Vibrio</taxon>
    </lineage>
</organism>
<evidence type="ECO:0000313" key="3">
    <source>
        <dbReference type="EMBL" id="MDN3611099.1"/>
    </source>
</evidence>
<dbReference type="Proteomes" id="UP001238540">
    <property type="component" value="Unassembled WGS sequence"/>
</dbReference>
<dbReference type="PANTHER" id="PTHR39174:SF1">
    <property type="entry name" value="INNER MEMBRANE PROTEIN"/>
    <property type="match status" value="1"/>
</dbReference>
<feature type="transmembrane region" description="Helical" evidence="1">
    <location>
        <begin position="17"/>
        <end position="37"/>
    </location>
</feature>
<sequence length="94" mass="11325">MKTLSERYQQAYREARWAVYLALAYFVWWYASAYLIFPNLPRETLPTLYFGLPLWFLFSCVIGPLIFTVLCALMVRYIYQDMSFSTEEEENHEQ</sequence>
<reference evidence="2" key="3">
    <citation type="submission" date="2023-06" db="EMBL/GenBank/DDBJ databases">
        <authorList>
            <person name="Lucena T."/>
            <person name="Sun Q."/>
        </authorList>
    </citation>
    <scope>NUCLEOTIDE SEQUENCE</scope>
    <source>
        <strain evidence="2">CECT 7398</strain>
    </source>
</reference>
<keyword evidence="4" id="KW-1185">Reference proteome</keyword>
<dbReference type="Pfam" id="PF06196">
    <property type="entry name" value="DUF997"/>
    <property type="match status" value="1"/>
</dbReference>
<name>A0ABT8BQ03_9VIBR</name>
<reference evidence="4" key="2">
    <citation type="journal article" date="2019" name="Int. J. Syst. Evol. Microbiol.">
        <title>The Global Catalogue of Microorganisms (GCM) 10K type strain sequencing project: providing services to taxonomists for standard genome sequencing and annotation.</title>
        <authorList>
            <consortium name="The Broad Institute Genomics Platform"/>
            <consortium name="The Broad Institute Genome Sequencing Center for Infectious Disease"/>
            <person name="Wu L."/>
            <person name="Ma J."/>
        </authorList>
    </citation>
    <scope>NUCLEOTIDE SEQUENCE [LARGE SCALE GENOMIC DNA]</scope>
    <source>
        <strain evidence="4">CECT 7398</strain>
    </source>
</reference>
<gene>
    <name evidence="2" type="ORF">QWZ16_03550</name>
    <name evidence="3" type="ORF">QWZ16_15665</name>
</gene>